<dbReference type="GO" id="GO:0000981">
    <property type="term" value="F:DNA-binding transcription factor activity, RNA polymerase II-specific"/>
    <property type="evidence" value="ECO:0007669"/>
    <property type="project" value="InterPro"/>
</dbReference>
<feature type="transmembrane region" description="Helical" evidence="10">
    <location>
        <begin position="283"/>
        <end position="304"/>
    </location>
</feature>
<dbReference type="GO" id="GO:0003677">
    <property type="term" value="F:DNA binding"/>
    <property type="evidence" value="ECO:0007669"/>
    <property type="project" value="UniProtKB-KW"/>
</dbReference>
<accession>A0A1C7NAH3</accession>
<evidence type="ECO:0000313" key="12">
    <source>
        <dbReference type="EMBL" id="OBZ86041.1"/>
    </source>
</evidence>
<dbReference type="InterPro" id="IPR046347">
    <property type="entry name" value="bZIP_sf"/>
</dbReference>
<feature type="domain" description="BZIP" evidence="11">
    <location>
        <begin position="215"/>
        <end position="278"/>
    </location>
</feature>
<keyword evidence="10" id="KW-1133">Transmembrane helix</keyword>
<proteinExistence type="inferred from homology"/>
<dbReference type="STRING" id="101091.A0A1C7NAH3"/>
<feature type="region of interest" description="Disordered" evidence="9">
    <location>
        <begin position="115"/>
        <end position="143"/>
    </location>
</feature>
<keyword evidence="8" id="KW-0175">Coiled coil</keyword>
<dbReference type="GO" id="GO:0005634">
    <property type="term" value="C:nucleus"/>
    <property type="evidence" value="ECO:0007669"/>
    <property type="project" value="UniProtKB-SubCell"/>
</dbReference>
<dbReference type="GO" id="GO:0045944">
    <property type="term" value="P:positive regulation of transcription by RNA polymerase II"/>
    <property type="evidence" value="ECO:0007669"/>
    <property type="project" value="InterPro"/>
</dbReference>
<evidence type="ECO:0000256" key="5">
    <source>
        <dbReference type="ARBA" id="ARBA00023163"/>
    </source>
</evidence>
<dbReference type="PROSITE" id="PS50217">
    <property type="entry name" value="BZIP"/>
    <property type="match status" value="1"/>
</dbReference>
<dbReference type="GO" id="GO:0006986">
    <property type="term" value="P:response to unfolded protein"/>
    <property type="evidence" value="ECO:0007669"/>
    <property type="project" value="UniProtKB-KW"/>
</dbReference>
<keyword evidence="10" id="KW-0472">Membrane</keyword>
<dbReference type="AlphaFoldDB" id="A0A1C7NAH3"/>
<evidence type="ECO:0000256" key="1">
    <source>
        <dbReference type="ARBA" id="ARBA00004123"/>
    </source>
</evidence>
<comment type="similarity">
    <text evidence="2">Belongs to the bZIP family.</text>
</comment>
<evidence type="ECO:0000259" key="11">
    <source>
        <dbReference type="PROSITE" id="PS50217"/>
    </source>
</evidence>
<dbReference type="PANTHER" id="PTHR46714">
    <property type="entry name" value="TRANSCRIPTIONAL ACTIVATOR HAC1"/>
    <property type="match status" value="1"/>
</dbReference>
<dbReference type="SUPFAM" id="SSF57959">
    <property type="entry name" value="Leucine zipper domain"/>
    <property type="match status" value="1"/>
</dbReference>
<reference evidence="12 13" key="1">
    <citation type="submission" date="2016-03" db="EMBL/GenBank/DDBJ databases">
        <title>Choanephora cucurbitarum.</title>
        <authorList>
            <person name="Min B."/>
            <person name="Park H."/>
            <person name="Park J.-H."/>
            <person name="Shin H.-D."/>
            <person name="Choi I.-G."/>
        </authorList>
    </citation>
    <scope>NUCLEOTIDE SEQUENCE [LARGE SCALE GENOMIC DNA]</scope>
    <source>
        <strain evidence="12 13">KUS-F28377</strain>
    </source>
</reference>
<feature type="compositionally biased region" description="Basic residues" evidence="9">
    <location>
        <begin position="131"/>
        <end position="142"/>
    </location>
</feature>
<dbReference type="Proteomes" id="UP000093000">
    <property type="component" value="Unassembled WGS sequence"/>
</dbReference>
<evidence type="ECO:0000256" key="10">
    <source>
        <dbReference type="SAM" id="Phobius"/>
    </source>
</evidence>
<evidence type="ECO:0000256" key="7">
    <source>
        <dbReference type="ARBA" id="ARBA00023242"/>
    </source>
</evidence>
<dbReference type="SMART" id="SM00338">
    <property type="entry name" value="BRLZ"/>
    <property type="match status" value="1"/>
</dbReference>
<dbReference type="EMBL" id="LUGH01000334">
    <property type="protein sequence ID" value="OBZ86041.1"/>
    <property type="molecule type" value="Genomic_DNA"/>
</dbReference>
<evidence type="ECO:0000256" key="4">
    <source>
        <dbReference type="ARBA" id="ARBA00023125"/>
    </source>
</evidence>
<comment type="subcellular location">
    <subcellularLocation>
        <location evidence="1">Nucleus</location>
    </subcellularLocation>
</comment>
<keyword evidence="13" id="KW-1185">Reference proteome</keyword>
<evidence type="ECO:0000256" key="8">
    <source>
        <dbReference type="SAM" id="Coils"/>
    </source>
</evidence>
<evidence type="ECO:0000256" key="9">
    <source>
        <dbReference type="SAM" id="MobiDB-lite"/>
    </source>
</evidence>
<keyword evidence="10" id="KW-0812">Transmembrane</keyword>
<dbReference type="PANTHER" id="PTHR46714:SF6">
    <property type="entry name" value="TRANSCRIPTIONAL ACTIVATOR HAC1"/>
    <property type="match status" value="1"/>
</dbReference>
<dbReference type="Gene3D" id="1.20.5.170">
    <property type="match status" value="1"/>
</dbReference>
<organism evidence="12 13">
    <name type="scientific">Choanephora cucurbitarum</name>
    <dbReference type="NCBI Taxonomy" id="101091"/>
    <lineage>
        <taxon>Eukaryota</taxon>
        <taxon>Fungi</taxon>
        <taxon>Fungi incertae sedis</taxon>
        <taxon>Mucoromycota</taxon>
        <taxon>Mucoromycotina</taxon>
        <taxon>Mucoromycetes</taxon>
        <taxon>Mucorales</taxon>
        <taxon>Mucorineae</taxon>
        <taxon>Choanephoraceae</taxon>
        <taxon>Choanephoroideae</taxon>
        <taxon>Choanephora</taxon>
    </lineage>
</organism>
<evidence type="ECO:0000256" key="3">
    <source>
        <dbReference type="ARBA" id="ARBA00023015"/>
    </source>
</evidence>
<dbReference type="CDD" id="cd14704">
    <property type="entry name" value="bZIP_HY5-like"/>
    <property type="match status" value="1"/>
</dbReference>
<keyword evidence="5" id="KW-0804">Transcription</keyword>
<dbReference type="InterPro" id="IPR044280">
    <property type="entry name" value="Hac1/HY5"/>
</dbReference>
<protein>
    <submittedName>
        <fullName evidence="12">Cyclic AMP-dependent transcription factor ATF-6 beta</fullName>
    </submittedName>
</protein>
<dbReference type="InParanoid" id="A0A1C7NAH3"/>
<evidence type="ECO:0000256" key="2">
    <source>
        <dbReference type="ARBA" id="ARBA00007163"/>
    </source>
</evidence>
<dbReference type="OrthoDB" id="2274082at2759"/>
<evidence type="ECO:0000313" key="13">
    <source>
        <dbReference type="Proteomes" id="UP000093000"/>
    </source>
</evidence>
<feature type="coiled-coil region" evidence="8">
    <location>
        <begin position="233"/>
        <end position="281"/>
    </location>
</feature>
<keyword evidence="4" id="KW-0238">DNA-binding</keyword>
<dbReference type="InterPro" id="IPR004827">
    <property type="entry name" value="bZIP"/>
</dbReference>
<feature type="compositionally biased region" description="Low complexity" evidence="9">
    <location>
        <begin position="115"/>
        <end position="125"/>
    </location>
</feature>
<keyword evidence="3" id="KW-0805">Transcription regulation</keyword>
<gene>
    <name evidence="12" type="primary">ATF6B</name>
    <name evidence="12" type="ORF">A0J61_05905</name>
</gene>
<dbReference type="Pfam" id="PF07716">
    <property type="entry name" value="bZIP_2"/>
    <property type="match status" value="1"/>
</dbReference>
<keyword evidence="7" id="KW-0539">Nucleus</keyword>
<comment type="caution">
    <text evidence="12">The sequence shown here is derived from an EMBL/GenBank/DDBJ whole genome shotgun (WGS) entry which is preliminary data.</text>
</comment>
<sequence>MTSKRIKTEPSLQEDQDDLLMSYLNSECMATSMPCWTNNNTIIDQKYTLHSDTVPISDNFKEPDHDWSYLSPSSPSSLMTDVSLLWAAQSHQDTHFYPDLTCSPSSYFQVTAPASPSSLSSCSSANELEKPRKKRGRKKRAIRSLSVTPPLQPYHPPVVIAPAPVKHQPILPARELEEAIKRENEMQIDSLEHVNEDSPAMKTTSLMDPQKAAIIAKRQERLIKNRAAALLSRKRKREHLIALEDQRKELLDTNKSLNEQIRQLQLENLKLQKRLREGQDTNTADSFICMMMAMILLFYCTYVASSQIKCKGDLTVSLENTDSMSVDKR</sequence>
<keyword evidence="6" id="KW-0834">Unfolded protein response</keyword>
<name>A0A1C7NAH3_9FUNG</name>
<evidence type="ECO:0000256" key="6">
    <source>
        <dbReference type="ARBA" id="ARBA00023230"/>
    </source>
</evidence>